<dbReference type="SUPFAM" id="SSF56672">
    <property type="entry name" value="DNA/RNA polymerases"/>
    <property type="match status" value="1"/>
</dbReference>
<organism evidence="2 3">
    <name type="scientific">Rhizoctonia solani 123E</name>
    <dbReference type="NCBI Taxonomy" id="1423351"/>
    <lineage>
        <taxon>Eukaryota</taxon>
        <taxon>Fungi</taxon>
        <taxon>Dikarya</taxon>
        <taxon>Basidiomycota</taxon>
        <taxon>Agaricomycotina</taxon>
        <taxon>Agaricomycetes</taxon>
        <taxon>Cantharellales</taxon>
        <taxon>Ceratobasidiaceae</taxon>
        <taxon>Rhizoctonia</taxon>
    </lineage>
</organism>
<evidence type="ECO:0000259" key="1">
    <source>
        <dbReference type="PROSITE" id="PS50878"/>
    </source>
</evidence>
<accession>A0A074S5M8</accession>
<dbReference type="Gene3D" id="3.10.10.10">
    <property type="entry name" value="HIV Type 1 Reverse Transcriptase, subunit A, domain 1"/>
    <property type="match status" value="1"/>
</dbReference>
<evidence type="ECO:0000313" key="3">
    <source>
        <dbReference type="Proteomes" id="UP000027456"/>
    </source>
</evidence>
<dbReference type="Gene3D" id="3.30.70.270">
    <property type="match status" value="1"/>
</dbReference>
<comment type="caution">
    <text evidence="2">The sequence shown here is derived from an EMBL/GenBank/DDBJ whole genome shotgun (WGS) entry which is preliminary data.</text>
</comment>
<keyword evidence="3" id="KW-1185">Reference proteome</keyword>
<dbReference type="PANTHER" id="PTHR24559:SF444">
    <property type="entry name" value="REVERSE TRANSCRIPTASE DOMAIN-CONTAINING PROTEIN"/>
    <property type="match status" value="1"/>
</dbReference>
<feature type="non-terminal residue" evidence="2">
    <location>
        <position position="139"/>
    </location>
</feature>
<dbReference type="CDD" id="cd01647">
    <property type="entry name" value="RT_LTR"/>
    <property type="match status" value="1"/>
</dbReference>
<reference evidence="2 3" key="1">
    <citation type="submission" date="2013-12" db="EMBL/GenBank/DDBJ databases">
        <authorList>
            <person name="Cubeta M."/>
            <person name="Pakala S."/>
            <person name="Fedorova N."/>
            <person name="Thomas E."/>
            <person name="Dean R."/>
            <person name="Jabaji S."/>
            <person name="Neate S."/>
            <person name="Toda T."/>
            <person name="Tavantzis S."/>
            <person name="Vilgalys R."/>
            <person name="Bharathan N."/>
            <person name="Pakala S."/>
            <person name="Losada L.S."/>
            <person name="Zafar N."/>
            <person name="Nierman W."/>
        </authorList>
    </citation>
    <scope>NUCLEOTIDE SEQUENCE [LARGE SCALE GENOMIC DNA]</scope>
    <source>
        <strain evidence="2 3">123E</strain>
    </source>
</reference>
<dbReference type="Pfam" id="PF00078">
    <property type="entry name" value="RVT_1"/>
    <property type="match status" value="1"/>
</dbReference>
<dbReference type="OrthoDB" id="3243298at2759"/>
<dbReference type="InterPro" id="IPR043128">
    <property type="entry name" value="Rev_trsase/Diguanyl_cyclase"/>
</dbReference>
<name>A0A074S5M8_9AGAM</name>
<dbReference type="AlphaFoldDB" id="A0A074S5M8"/>
<evidence type="ECO:0000313" key="2">
    <source>
        <dbReference type="EMBL" id="KEP45382.1"/>
    </source>
</evidence>
<dbReference type="InterPro" id="IPR000477">
    <property type="entry name" value="RT_dom"/>
</dbReference>
<dbReference type="PROSITE" id="PS50878">
    <property type="entry name" value="RT_POL"/>
    <property type="match status" value="1"/>
</dbReference>
<dbReference type="STRING" id="1423351.A0A074S5M8"/>
<protein>
    <submittedName>
        <fullName evidence="2">Pol polyprotein/retrotransposon</fullName>
    </submittedName>
</protein>
<dbReference type="HOGENOM" id="CLU_000384_42_10_1"/>
<dbReference type="Proteomes" id="UP000027456">
    <property type="component" value="Unassembled WGS sequence"/>
</dbReference>
<proteinExistence type="predicted"/>
<gene>
    <name evidence="2" type="ORF">V565_280390</name>
</gene>
<dbReference type="InterPro" id="IPR053134">
    <property type="entry name" value="RNA-dir_DNA_polymerase"/>
</dbReference>
<dbReference type="InterPro" id="IPR043502">
    <property type="entry name" value="DNA/RNA_pol_sf"/>
</dbReference>
<feature type="domain" description="Reverse transcriptase" evidence="1">
    <location>
        <begin position="1"/>
        <end position="139"/>
    </location>
</feature>
<dbReference type="PANTHER" id="PTHR24559">
    <property type="entry name" value="TRANSPOSON TY3-I GAG-POL POLYPROTEIN"/>
    <property type="match status" value="1"/>
</dbReference>
<dbReference type="EMBL" id="AZST01001876">
    <property type="protein sequence ID" value="KEP45382.1"/>
    <property type="molecule type" value="Genomic_DNA"/>
</dbReference>
<sequence length="139" mass="15897">MLFLVKKSDDGSVAIRTVLDKREQNDNTVKLASPLPATEDVMLNVSRYPFKSVIDGKDAYEQIRVEEDDVLKTLFHTPMGTMVSLVIQQGDCNAGATYRSLMNHLFQTYISVFMYVYLYDIVIFSNTVEEHVEHIRTVL</sequence>